<evidence type="ECO:0000313" key="2">
    <source>
        <dbReference type="Proteomes" id="UP000030041"/>
    </source>
</evidence>
<name>A0A096VL27_9CAUD</name>
<keyword evidence="2" id="KW-1185">Reference proteome</keyword>
<dbReference type="Proteomes" id="UP000030041">
    <property type="component" value="Segment"/>
</dbReference>
<dbReference type="GeneID" id="22112076"/>
<reference evidence="2" key="1">
    <citation type="submission" date="2012-12" db="EMBL/GenBank/DDBJ databases">
        <title>Genomics of marine cyanopodoviruses.</title>
        <authorList>
            <person name="Huang S."/>
            <person name="Chen F."/>
        </authorList>
    </citation>
    <scope>NUCLEOTIDE SEQUENCE [LARGE SCALE GENOMIC DNA]</scope>
</reference>
<dbReference type="KEGG" id="vg:22112076"/>
<sequence>MAISNNRVAFLTSPYDGIAVDADAVTALGLVTAGTEIRVVLDILCDAVARNRVTAVDSIGYATSVQN</sequence>
<dbReference type="RefSeq" id="YP_009103158.1">
    <property type="nucleotide sequence ID" value="NC_025455.1"/>
</dbReference>
<accession>A0A096VL27</accession>
<reference evidence="1 2" key="2">
    <citation type="journal article" date="2015" name="PLoS ONE">
        <title>Comparative Genomic and Phylogenomic Analyses Reveal a Conserved Core Genome Shared by Estuarine and Oceanic Cyanopodoviruses.</title>
        <authorList>
            <person name="Huang S."/>
            <person name="Zhang S."/>
            <person name="Jiao N."/>
            <person name="Chen F."/>
        </authorList>
    </citation>
    <scope>NUCLEOTIDE SEQUENCE [LARGE SCALE GENOMIC DNA]</scope>
</reference>
<evidence type="ECO:0000313" key="1">
    <source>
        <dbReference type="EMBL" id="AGK86756.1"/>
    </source>
</evidence>
<proteinExistence type="predicted"/>
<organism evidence="1 2">
    <name type="scientific">Synechococcus phage S-CBP2</name>
    <dbReference type="NCBI Taxonomy" id="756277"/>
    <lineage>
        <taxon>Viruses</taxon>
        <taxon>Duplodnaviria</taxon>
        <taxon>Heunggongvirae</taxon>
        <taxon>Uroviricota</taxon>
        <taxon>Caudoviricetes</taxon>
        <taxon>Autographivirales</taxon>
        <taxon>Kembevirus</taxon>
        <taxon>Kembevirus SCBP2</taxon>
    </lineage>
</organism>
<gene>
    <name evidence="1" type="ORF">S-CBP2_0050</name>
</gene>
<dbReference type="EMBL" id="KC310806">
    <property type="protein sequence ID" value="AGK86756.1"/>
    <property type="molecule type" value="Genomic_DNA"/>
</dbReference>
<protein>
    <submittedName>
        <fullName evidence="1">Uncharacterized protein</fullName>
    </submittedName>
</protein>